<dbReference type="Gene3D" id="2.30.30.40">
    <property type="entry name" value="SH3 Domains"/>
    <property type="match status" value="1"/>
</dbReference>
<reference evidence="10 11" key="1">
    <citation type="submission" date="2020-08" db="EMBL/GenBank/DDBJ databases">
        <title>Genomic Encyclopedia of Type Strains, Phase IV (KMG-IV): sequencing the most valuable type-strain genomes for metagenomic binning, comparative biology and taxonomic classification.</title>
        <authorList>
            <person name="Goeker M."/>
        </authorList>
    </citation>
    <scope>NUCLEOTIDE SEQUENCE [LARGE SCALE GENOMIC DNA]</scope>
    <source>
        <strain evidence="10 11">DSM 26723</strain>
    </source>
</reference>
<name>A0A841HQD3_9GAMM</name>
<feature type="domain" description="SH3b" evidence="9">
    <location>
        <begin position="22"/>
        <end position="89"/>
    </location>
</feature>
<evidence type="ECO:0000256" key="4">
    <source>
        <dbReference type="ARBA" id="ARBA00022989"/>
    </source>
</evidence>
<evidence type="ECO:0000256" key="5">
    <source>
        <dbReference type="ARBA" id="ARBA00023136"/>
    </source>
</evidence>
<dbReference type="SMART" id="SM00287">
    <property type="entry name" value="SH3b"/>
    <property type="match status" value="1"/>
</dbReference>
<evidence type="ECO:0000256" key="6">
    <source>
        <dbReference type="SAM" id="MobiDB-lite"/>
    </source>
</evidence>
<dbReference type="InterPro" id="IPR016476">
    <property type="entry name" value="SH3_dom_pro"/>
</dbReference>
<accession>A0A841HQD3</accession>
<feature type="region of interest" description="Disordered" evidence="6">
    <location>
        <begin position="113"/>
        <end position="132"/>
    </location>
</feature>
<proteinExistence type="predicted"/>
<keyword evidence="5 7" id="KW-0472">Membrane</keyword>
<comment type="subcellular location">
    <subcellularLocation>
        <location evidence="1">Membrane</location>
        <topology evidence="1">Single-pass membrane protein</topology>
    </subcellularLocation>
</comment>
<evidence type="ECO:0000256" key="3">
    <source>
        <dbReference type="ARBA" id="ARBA00022729"/>
    </source>
</evidence>
<evidence type="ECO:0000256" key="2">
    <source>
        <dbReference type="ARBA" id="ARBA00022692"/>
    </source>
</evidence>
<keyword evidence="11" id="KW-1185">Reference proteome</keyword>
<dbReference type="RefSeq" id="WP_184333844.1">
    <property type="nucleotide sequence ID" value="NZ_JACHHZ010000004.1"/>
</dbReference>
<keyword evidence="3 8" id="KW-0732">Signal</keyword>
<protein>
    <submittedName>
        <fullName evidence="10">SH3 domain protein</fullName>
    </submittedName>
</protein>
<sequence>MHRAVRCLTGLLLIALSFHSIAATMYISDELTVPLRRGPTNGHKIINAALPSGMALEVLGEDKAAGFTQVRTPNGTDGWVPTQYLQANPVAKDLLVAANKRIQALETQLKSTKDNFQETRSAQSQAETRNADLDKQTRQLQTELAELRRVSATSIAQYEENKQLKVENQQLLAKVTELDSQVGQLRRNTQFKWLMGGGGLVLIGLALGAWIKSRPKRSTWA</sequence>
<dbReference type="AlphaFoldDB" id="A0A841HQD3"/>
<dbReference type="PROSITE" id="PS51781">
    <property type="entry name" value="SH3B"/>
    <property type="match status" value="1"/>
</dbReference>
<evidence type="ECO:0000313" key="10">
    <source>
        <dbReference type="EMBL" id="MBB6094440.1"/>
    </source>
</evidence>
<comment type="caution">
    <text evidence="10">The sequence shown here is derived from an EMBL/GenBank/DDBJ whole genome shotgun (WGS) entry which is preliminary data.</text>
</comment>
<dbReference type="Pfam" id="PF08239">
    <property type="entry name" value="SH3_3"/>
    <property type="match status" value="1"/>
</dbReference>
<feature type="chain" id="PRO_5032871900" evidence="8">
    <location>
        <begin position="23"/>
        <end position="221"/>
    </location>
</feature>
<feature type="signal peptide" evidence="8">
    <location>
        <begin position="1"/>
        <end position="22"/>
    </location>
</feature>
<dbReference type="EMBL" id="JACHHZ010000004">
    <property type="protein sequence ID" value="MBB6094440.1"/>
    <property type="molecule type" value="Genomic_DNA"/>
</dbReference>
<dbReference type="InterPro" id="IPR003646">
    <property type="entry name" value="SH3-like_bac-type"/>
</dbReference>
<evidence type="ECO:0000259" key="9">
    <source>
        <dbReference type="PROSITE" id="PS51781"/>
    </source>
</evidence>
<dbReference type="Proteomes" id="UP000588068">
    <property type="component" value="Unassembled WGS sequence"/>
</dbReference>
<gene>
    <name evidence="10" type="ORF">HNQ60_003327</name>
</gene>
<keyword evidence="2 7" id="KW-0812">Transmembrane</keyword>
<evidence type="ECO:0000256" key="7">
    <source>
        <dbReference type="SAM" id="Phobius"/>
    </source>
</evidence>
<organism evidence="10 11">
    <name type="scientific">Povalibacter uvarum</name>
    <dbReference type="NCBI Taxonomy" id="732238"/>
    <lineage>
        <taxon>Bacteria</taxon>
        <taxon>Pseudomonadati</taxon>
        <taxon>Pseudomonadota</taxon>
        <taxon>Gammaproteobacteria</taxon>
        <taxon>Steroidobacterales</taxon>
        <taxon>Steroidobacteraceae</taxon>
        <taxon>Povalibacter</taxon>
    </lineage>
</organism>
<evidence type="ECO:0000256" key="8">
    <source>
        <dbReference type="SAM" id="SignalP"/>
    </source>
</evidence>
<dbReference type="GO" id="GO:0016020">
    <property type="term" value="C:membrane"/>
    <property type="evidence" value="ECO:0007669"/>
    <property type="project" value="UniProtKB-SubCell"/>
</dbReference>
<evidence type="ECO:0000313" key="11">
    <source>
        <dbReference type="Proteomes" id="UP000588068"/>
    </source>
</evidence>
<evidence type="ECO:0000256" key="1">
    <source>
        <dbReference type="ARBA" id="ARBA00004167"/>
    </source>
</evidence>
<dbReference type="NCBIfam" id="TIGR04211">
    <property type="entry name" value="SH3_and_anchor"/>
    <property type="match status" value="1"/>
</dbReference>
<feature type="transmembrane region" description="Helical" evidence="7">
    <location>
        <begin position="193"/>
        <end position="211"/>
    </location>
</feature>
<feature type="compositionally biased region" description="Polar residues" evidence="6">
    <location>
        <begin position="118"/>
        <end position="128"/>
    </location>
</feature>
<keyword evidence="4 7" id="KW-1133">Transmembrane helix</keyword>